<dbReference type="AlphaFoldDB" id="A0AAN9FRN3"/>
<dbReference type="Proteomes" id="UP001359559">
    <property type="component" value="Unassembled WGS sequence"/>
</dbReference>
<evidence type="ECO:0000259" key="1">
    <source>
        <dbReference type="Pfam" id="PF13966"/>
    </source>
</evidence>
<accession>A0AAN9FRN3</accession>
<evidence type="ECO:0000313" key="3">
    <source>
        <dbReference type="Proteomes" id="UP001359559"/>
    </source>
</evidence>
<comment type="caution">
    <text evidence="2">The sequence shown here is derived from an EMBL/GenBank/DDBJ whole genome shotgun (WGS) entry which is preliminary data.</text>
</comment>
<reference evidence="2 3" key="1">
    <citation type="submission" date="2024-01" db="EMBL/GenBank/DDBJ databases">
        <title>The genomes of 5 underutilized Papilionoideae crops provide insights into root nodulation and disease resistance.</title>
        <authorList>
            <person name="Yuan L."/>
        </authorList>
    </citation>
    <scope>NUCLEOTIDE SEQUENCE [LARGE SCALE GENOMIC DNA]</scope>
    <source>
        <strain evidence="2">LY-2023</strain>
        <tissue evidence="2">Leaf</tissue>
    </source>
</reference>
<dbReference type="InterPro" id="IPR026960">
    <property type="entry name" value="RVT-Znf"/>
</dbReference>
<sequence>MKTGNTVGEADVQPTTRVKDVRVYISHWFDPVNSVDGKEFPNGEMGFGPWMLVERGLKKKKSVVITERDTRGTNESESRFHALCINEDVIMPLHEMDVVGSRNEQLLRLVFNEGAVQKIMSLHPFVQGTKDGLVWFRNKHGMFSLGSMYEAITNRISIPKEVFKKIWKWWGPQRITFILWRLAGDSLPTNGLWARRHIALDSSCPLCGCQNKTTLHMVHDCNDVNDSSKAVEMLEIGVGVTNQHSDLIRQIIDVANSIDCVIWIHIPCEANQVANILAKYGLQEDRLEIWDEFPLFFWFPFIANYKGK</sequence>
<organism evidence="2 3">
    <name type="scientific">Clitoria ternatea</name>
    <name type="common">Butterfly pea</name>
    <dbReference type="NCBI Taxonomy" id="43366"/>
    <lineage>
        <taxon>Eukaryota</taxon>
        <taxon>Viridiplantae</taxon>
        <taxon>Streptophyta</taxon>
        <taxon>Embryophyta</taxon>
        <taxon>Tracheophyta</taxon>
        <taxon>Spermatophyta</taxon>
        <taxon>Magnoliopsida</taxon>
        <taxon>eudicotyledons</taxon>
        <taxon>Gunneridae</taxon>
        <taxon>Pentapetalae</taxon>
        <taxon>rosids</taxon>
        <taxon>fabids</taxon>
        <taxon>Fabales</taxon>
        <taxon>Fabaceae</taxon>
        <taxon>Papilionoideae</taxon>
        <taxon>50 kb inversion clade</taxon>
        <taxon>NPAAA clade</taxon>
        <taxon>indigoferoid/millettioid clade</taxon>
        <taxon>Phaseoleae</taxon>
        <taxon>Clitoria</taxon>
    </lineage>
</organism>
<name>A0AAN9FRN3_CLITE</name>
<keyword evidence="3" id="KW-1185">Reference proteome</keyword>
<feature type="domain" description="Reverse transcriptase zinc-binding" evidence="1">
    <location>
        <begin position="143"/>
        <end position="222"/>
    </location>
</feature>
<dbReference type="Pfam" id="PF13966">
    <property type="entry name" value="zf-RVT"/>
    <property type="match status" value="1"/>
</dbReference>
<proteinExistence type="predicted"/>
<evidence type="ECO:0000313" key="2">
    <source>
        <dbReference type="EMBL" id="KAK7280279.1"/>
    </source>
</evidence>
<dbReference type="EMBL" id="JAYKXN010000006">
    <property type="protein sequence ID" value="KAK7280279.1"/>
    <property type="molecule type" value="Genomic_DNA"/>
</dbReference>
<protein>
    <recommendedName>
        <fullName evidence="1">Reverse transcriptase zinc-binding domain-containing protein</fullName>
    </recommendedName>
</protein>
<gene>
    <name evidence="2" type="ORF">RJT34_25341</name>
</gene>